<evidence type="ECO:0000313" key="3">
    <source>
        <dbReference type="EMBL" id="SFE95678.1"/>
    </source>
</evidence>
<reference evidence="3 4" key="1">
    <citation type="submission" date="2016-10" db="EMBL/GenBank/DDBJ databases">
        <authorList>
            <person name="de Groot N.N."/>
        </authorList>
    </citation>
    <scope>NUCLEOTIDE SEQUENCE [LARGE SCALE GENOMIC DNA]</scope>
    <source>
        <strain>GEY</strain>
        <strain evidence="4">DSM 9560</strain>
    </source>
</reference>
<evidence type="ECO:0000256" key="1">
    <source>
        <dbReference type="ARBA" id="ARBA00023125"/>
    </source>
</evidence>
<dbReference type="InterPro" id="IPR009061">
    <property type="entry name" value="DNA-bd_dom_put_sf"/>
</dbReference>
<dbReference type="AlphaFoldDB" id="A0A1I2ET89"/>
<dbReference type="GO" id="GO:0003700">
    <property type="term" value="F:DNA-binding transcription factor activity"/>
    <property type="evidence" value="ECO:0007669"/>
    <property type="project" value="InterPro"/>
</dbReference>
<dbReference type="RefSeq" id="WP_091542695.1">
    <property type="nucleotide sequence ID" value="NZ_FONY01000011.1"/>
</dbReference>
<dbReference type="Proteomes" id="UP000199513">
    <property type="component" value="Unassembled WGS sequence"/>
</dbReference>
<dbReference type="Gene3D" id="1.10.1660.10">
    <property type="match status" value="1"/>
</dbReference>
<dbReference type="GO" id="GO:0003677">
    <property type="term" value="F:DNA binding"/>
    <property type="evidence" value="ECO:0007669"/>
    <property type="project" value="UniProtKB-KW"/>
</dbReference>
<name>A0A1I2ET89_9BACT</name>
<dbReference type="SUPFAM" id="SSF46955">
    <property type="entry name" value="Putative DNA-binding domain"/>
    <property type="match status" value="1"/>
</dbReference>
<dbReference type="PANTHER" id="PTHR30204">
    <property type="entry name" value="REDOX-CYCLING DRUG-SENSING TRANSCRIPTIONAL ACTIVATOR SOXR"/>
    <property type="match status" value="1"/>
</dbReference>
<dbReference type="PANTHER" id="PTHR30204:SF15">
    <property type="entry name" value="BLL5018 PROTEIN"/>
    <property type="match status" value="1"/>
</dbReference>
<dbReference type="InterPro" id="IPR047057">
    <property type="entry name" value="MerR_fam"/>
</dbReference>
<keyword evidence="4" id="KW-1185">Reference proteome</keyword>
<feature type="domain" description="HTH merR-type" evidence="2">
    <location>
        <begin position="12"/>
        <end position="82"/>
    </location>
</feature>
<proteinExistence type="predicted"/>
<protein>
    <submittedName>
        <fullName evidence="3">DNA-binding transcriptional regulator, MerR family</fullName>
    </submittedName>
</protein>
<dbReference type="EMBL" id="FONY01000011">
    <property type="protein sequence ID" value="SFE95678.1"/>
    <property type="molecule type" value="Genomic_DNA"/>
</dbReference>
<accession>A0A1I2ET89</accession>
<dbReference type="InterPro" id="IPR000551">
    <property type="entry name" value="MerR-type_HTH_dom"/>
</dbReference>
<dbReference type="CDD" id="cd04765">
    <property type="entry name" value="HTH_MlrA-like_sg2"/>
    <property type="match status" value="1"/>
</dbReference>
<dbReference type="OrthoDB" id="9810140at2"/>
<evidence type="ECO:0000313" key="4">
    <source>
        <dbReference type="Proteomes" id="UP000199513"/>
    </source>
</evidence>
<sequence>MVKEDNDIEKKYYSIGEVAQIFDVAPSLIRFWESHFEVIKPRKTKNGTRQYTKEDIDNLNTIYFLVKKKGYTLQGAKEVLQKKQQIADNTVQIINTLEKVKAFLEELKSKLK</sequence>
<dbReference type="STRING" id="1003.SAMN04488541_10116"/>
<organism evidence="3 4">
    <name type="scientific">Thermoflexibacter ruber</name>
    <dbReference type="NCBI Taxonomy" id="1003"/>
    <lineage>
        <taxon>Bacteria</taxon>
        <taxon>Pseudomonadati</taxon>
        <taxon>Bacteroidota</taxon>
        <taxon>Cytophagia</taxon>
        <taxon>Cytophagales</taxon>
        <taxon>Thermoflexibacteraceae</taxon>
        <taxon>Thermoflexibacter</taxon>
    </lineage>
</organism>
<dbReference type="PROSITE" id="PS50937">
    <property type="entry name" value="HTH_MERR_2"/>
    <property type="match status" value="1"/>
</dbReference>
<dbReference type="Pfam" id="PF13411">
    <property type="entry name" value="MerR_1"/>
    <property type="match status" value="1"/>
</dbReference>
<gene>
    <name evidence="3" type="ORF">SAMN04488541_10116</name>
</gene>
<keyword evidence="1 3" id="KW-0238">DNA-binding</keyword>
<dbReference type="SMART" id="SM00422">
    <property type="entry name" value="HTH_MERR"/>
    <property type="match status" value="1"/>
</dbReference>
<evidence type="ECO:0000259" key="2">
    <source>
        <dbReference type="PROSITE" id="PS50937"/>
    </source>
</evidence>